<gene>
    <name evidence="6" type="ORF">XNOV1_A006717</name>
</gene>
<organism evidence="6 7">
    <name type="scientific">Xyrichtys novacula</name>
    <name type="common">Pearly razorfish</name>
    <name type="synonym">Hemipteronotus novacula</name>
    <dbReference type="NCBI Taxonomy" id="13765"/>
    <lineage>
        <taxon>Eukaryota</taxon>
        <taxon>Metazoa</taxon>
        <taxon>Chordata</taxon>
        <taxon>Craniata</taxon>
        <taxon>Vertebrata</taxon>
        <taxon>Euteleostomi</taxon>
        <taxon>Actinopterygii</taxon>
        <taxon>Neopterygii</taxon>
        <taxon>Teleostei</taxon>
        <taxon>Neoteleostei</taxon>
        <taxon>Acanthomorphata</taxon>
        <taxon>Eupercaria</taxon>
        <taxon>Labriformes</taxon>
        <taxon>Labridae</taxon>
        <taxon>Xyrichtys</taxon>
    </lineage>
</organism>
<keyword evidence="4 5" id="KW-0012">Acyltransferase</keyword>
<dbReference type="InterPro" id="IPR001447">
    <property type="entry name" value="Arylamine_N-AcTrfase"/>
</dbReference>
<dbReference type="InterPro" id="IPR038765">
    <property type="entry name" value="Papain-like_cys_pep_sf"/>
</dbReference>
<reference evidence="6" key="1">
    <citation type="submission" date="2023-08" db="EMBL/GenBank/DDBJ databases">
        <authorList>
            <person name="Alioto T."/>
            <person name="Alioto T."/>
            <person name="Gomez Garrido J."/>
        </authorList>
    </citation>
    <scope>NUCLEOTIDE SEQUENCE</scope>
</reference>
<dbReference type="InterPro" id="IPR053710">
    <property type="entry name" value="Arylamine_NAT_domain_sf"/>
</dbReference>
<comment type="similarity">
    <text evidence="1 5">Belongs to the arylamine N-acetyltransferase family.</text>
</comment>
<dbReference type="Gene3D" id="3.30.2140.20">
    <property type="match status" value="1"/>
</dbReference>
<evidence type="ECO:0000256" key="4">
    <source>
        <dbReference type="ARBA" id="ARBA00023315"/>
    </source>
</evidence>
<evidence type="ECO:0000313" key="6">
    <source>
        <dbReference type="EMBL" id="CAJ1067558.1"/>
    </source>
</evidence>
<evidence type="ECO:0000256" key="3">
    <source>
        <dbReference type="ARBA" id="ARBA00022679"/>
    </source>
</evidence>
<dbReference type="PANTHER" id="PTHR11786">
    <property type="entry name" value="N-HYDROXYARYLAMINE O-ACETYLTRANSFERASE"/>
    <property type="match status" value="1"/>
</dbReference>
<protein>
    <recommendedName>
        <fullName evidence="2">arylamine N-acetyltransferase</fullName>
        <ecNumber evidence="2">2.3.1.5</ecNumber>
    </recommendedName>
</protein>
<sequence>MGYTTTTLGSRLFCNRTNNFLEAETHLINMVTIEGQAYLTDVSYGESSQTWGPLELISGKDQPQGAGVFRLIESGGMWVLGKTGRKPEVPNPDFAKSSLLNRRVKRLIYSFTLVPREVAHFSQTNEDLQTDPKSLFTNKSLCSLQTPTGFRALIGWTYSEVTYKPEKGVDIFEMRDIADEEMDSVLREKFNIKLQNKLQTVNRKAHFTL</sequence>
<evidence type="ECO:0000256" key="1">
    <source>
        <dbReference type="ARBA" id="ARBA00006547"/>
    </source>
</evidence>
<dbReference type="Pfam" id="PF00797">
    <property type="entry name" value="Acetyltransf_2"/>
    <property type="match status" value="1"/>
</dbReference>
<dbReference type="PRINTS" id="PR01543">
    <property type="entry name" value="ANATRNSFRASE"/>
</dbReference>
<dbReference type="SUPFAM" id="SSF54001">
    <property type="entry name" value="Cysteine proteinases"/>
    <property type="match status" value="1"/>
</dbReference>
<dbReference type="Proteomes" id="UP001178508">
    <property type="component" value="Chromosome 11"/>
</dbReference>
<dbReference type="EC" id="2.3.1.5" evidence="2"/>
<dbReference type="GO" id="GO:0004060">
    <property type="term" value="F:arylamine N-acetyltransferase activity"/>
    <property type="evidence" value="ECO:0007669"/>
    <property type="project" value="UniProtKB-EC"/>
</dbReference>
<dbReference type="PANTHER" id="PTHR11786:SF8">
    <property type="entry name" value="ARYLAMINE N-ACETYLTRANSFERASE 1"/>
    <property type="match status" value="1"/>
</dbReference>
<dbReference type="EMBL" id="OY660874">
    <property type="protein sequence ID" value="CAJ1067558.1"/>
    <property type="molecule type" value="Genomic_DNA"/>
</dbReference>
<evidence type="ECO:0000313" key="7">
    <source>
        <dbReference type="Proteomes" id="UP001178508"/>
    </source>
</evidence>
<evidence type="ECO:0000256" key="5">
    <source>
        <dbReference type="RuleBase" id="RU003452"/>
    </source>
</evidence>
<name>A0AAV1G267_XYRNO</name>
<keyword evidence="7" id="KW-1185">Reference proteome</keyword>
<proteinExistence type="inferred from homology"/>
<evidence type="ECO:0000256" key="2">
    <source>
        <dbReference type="ARBA" id="ARBA00012701"/>
    </source>
</evidence>
<keyword evidence="3 5" id="KW-0808">Transferase</keyword>
<dbReference type="AlphaFoldDB" id="A0AAV1G267"/>
<accession>A0AAV1G267</accession>